<keyword evidence="2" id="KW-1185">Reference proteome</keyword>
<sequence length="88" mass="9865">MHPVPAEAAVAVTRLIYDLQAHPARWATTPVMGSQGQYALQGWKLNWRQHNAVSDISHITSKLTGTLKIQNNQPTNMLVYHEKGKFSN</sequence>
<comment type="caution">
    <text evidence="1">The sequence shown here is derived from an EMBL/GenBank/DDBJ whole genome shotgun (WGS) entry which is preliminary data.</text>
</comment>
<dbReference type="AlphaFoldDB" id="A0AAV4FN82"/>
<protein>
    <submittedName>
        <fullName evidence="1">Uncharacterized protein</fullName>
    </submittedName>
</protein>
<proteinExistence type="predicted"/>
<dbReference type="Proteomes" id="UP000762676">
    <property type="component" value="Unassembled WGS sequence"/>
</dbReference>
<accession>A0AAV4FN82</accession>
<organism evidence="1 2">
    <name type="scientific">Elysia marginata</name>
    <dbReference type="NCBI Taxonomy" id="1093978"/>
    <lineage>
        <taxon>Eukaryota</taxon>
        <taxon>Metazoa</taxon>
        <taxon>Spiralia</taxon>
        <taxon>Lophotrochozoa</taxon>
        <taxon>Mollusca</taxon>
        <taxon>Gastropoda</taxon>
        <taxon>Heterobranchia</taxon>
        <taxon>Euthyneura</taxon>
        <taxon>Panpulmonata</taxon>
        <taxon>Sacoglossa</taxon>
        <taxon>Placobranchoidea</taxon>
        <taxon>Plakobranchidae</taxon>
        <taxon>Elysia</taxon>
    </lineage>
</organism>
<evidence type="ECO:0000313" key="1">
    <source>
        <dbReference type="EMBL" id="GFR74772.1"/>
    </source>
</evidence>
<reference evidence="1 2" key="1">
    <citation type="journal article" date="2021" name="Elife">
        <title>Chloroplast acquisition without the gene transfer in kleptoplastic sea slugs, Plakobranchus ocellatus.</title>
        <authorList>
            <person name="Maeda T."/>
            <person name="Takahashi S."/>
            <person name="Yoshida T."/>
            <person name="Shimamura S."/>
            <person name="Takaki Y."/>
            <person name="Nagai Y."/>
            <person name="Toyoda A."/>
            <person name="Suzuki Y."/>
            <person name="Arimoto A."/>
            <person name="Ishii H."/>
            <person name="Satoh N."/>
            <person name="Nishiyama T."/>
            <person name="Hasebe M."/>
            <person name="Maruyama T."/>
            <person name="Minagawa J."/>
            <person name="Obokata J."/>
            <person name="Shigenobu S."/>
        </authorList>
    </citation>
    <scope>NUCLEOTIDE SEQUENCE [LARGE SCALE GENOMIC DNA]</scope>
</reference>
<dbReference type="EMBL" id="BMAT01004504">
    <property type="protein sequence ID" value="GFR74772.1"/>
    <property type="molecule type" value="Genomic_DNA"/>
</dbReference>
<name>A0AAV4FN82_9GAST</name>
<evidence type="ECO:0000313" key="2">
    <source>
        <dbReference type="Proteomes" id="UP000762676"/>
    </source>
</evidence>
<gene>
    <name evidence="1" type="ORF">ElyMa_002171200</name>
</gene>